<reference evidence="3 4" key="1">
    <citation type="submission" date="2013-06" db="EMBL/GenBank/DDBJ databases">
        <title>Rumen cellulosomics: divergent fiber-degrading strategies revealed by comparative genome-wide analysis of six Ruminococcal strains.</title>
        <authorList>
            <person name="Dassa B."/>
            <person name="Borovok I."/>
            <person name="Lamed R."/>
            <person name="Flint H."/>
            <person name="Yeoman C.J."/>
            <person name="White B."/>
            <person name="Bayer E.A."/>
        </authorList>
    </citation>
    <scope>NUCLEOTIDE SEQUENCE [LARGE SCALE GENOMIC DNA]</scope>
    <source>
        <strain evidence="3 4">SY3</strain>
    </source>
</reference>
<evidence type="ECO:0000313" key="3">
    <source>
        <dbReference type="EMBL" id="EXM40448.1"/>
    </source>
</evidence>
<dbReference type="RefSeq" id="WP_037284201.1">
    <property type="nucleotide sequence ID" value="NZ_JEOB01000001.1"/>
</dbReference>
<dbReference type="InterPro" id="IPR050469">
    <property type="entry name" value="Diguanylate_Cyclase"/>
</dbReference>
<keyword evidence="1" id="KW-1133">Transmembrane helix</keyword>
<dbReference type="GO" id="GO:0052621">
    <property type="term" value="F:diguanylate cyclase activity"/>
    <property type="evidence" value="ECO:0007669"/>
    <property type="project" value="TreeGrafter"/>
</dbReference>
<dbReference type="Proteomes" id="UP000021369">
    <property type="component" value="Unassembled WGS sequence"/>
</dbReference>
<keyword evidence="1" id="KW-0472">Membrane</keyword>
<name>A0A011W0X5_RUMAL</name>
<dbReference type="Pfam" id="PF00990">
    <property type="entry name" value="GGDEF"/>
    <property type="match status" value="1"/>
</dbReference>
<organism evidence="3 4">
    <name type="scientific">Ruminococcus albus SY3</name>
    <dbReference type="NCBI Taxonomy" id="1341156"/>
    <lineage>
        <taxon>Bacteria</taxon>
        <taxon>Bacillati</taxon>
        <taxon>Bacillota</taxon>
        <taxon>Clostridia</taxon>
        <taxon>Eubacteriales</taxon>
        <taxon>Oscillospiraceae</taxon>
        <taxon>Ruminococcus</taxon>
    </lineage>
</organism>
<sequence length="370" mass="41892">MYTDQQYKKDLEFIEKIDKNVSSKVVFFLYFFPLIACLAAHALYLTLFTFAGINPMVKFNIGSVGFYALLIILARYFKEKLNLIYASMAEIIVHAIAATVCVGLKPDFCMFLLMIIPLAFLVPNKKRIIPFIVMFISVPAYGILRYIYIIPGRERYDMSDSSYATLFYVINILIGSSVLIYVAMIFTCMHCYYDCKTRIQNEQLRSMASTDPLTKLNNRREMGRILNDVVNNSRKSGKGYIIGIGDIDDFKKVNDSYGHDKGDDVLSNIAKIITDNLPEGGYAARWGGEEFLFVLPDSDTEEGLVCANNIVKSVRKLRFKKSVTEFSVTMTIGICDGHPENNIEKVISLADSRLYKGKHNGKDRVVSTDK</sequence>
<accession>A0A011W0X5</accession>
<feature type="transmembrane region" description="Helical" evidence="1">
    <location>
        <begin position="128"/>
        <end position="151"/>
    </location>
</feature>
<dbReference type="NCBIfam" id="TIGR00254">
    <property type="entry name" value="GGDEF"/>
    <property type="match status" value="1"/>
</dbReference>
<dbReference type="SMART" id="SM00267">
    <property type="entry name" value="GGDEF"/>
    <property type="match status" value="1"/>
</dbReference>
<dbReference type="PROSITE" id="PS50887">
    <property type="entry name" value="GGDEF"/>
    <property type="match status" value="1"/>
</dbReference>
<dbReference type="FunFam" id="3.30.70.270:FF:000001">
    <property type="entry name" value="Diguanylate cyclase domain protein"/>
    <property type="match status" value="1"/>
</dbReference>
<dbReference type="Gene3D" id="3.30.70.270">
    <property type="match status" value="1"/>
</dbReference>
<dbReference type="EMBL" id="JEOB01000001">
    <property type="protein sequence ID" value="EXM40448.1"/>
    <property type="molecule type" value="Genomic_DNA"/>
</dbReference>
<dbReference type="SUPFAM" id="SSF55073">
    <property type="entry name" value="Nucleotide cyclase"/>
    <property type="match status" value="1"/>
</dbReference>
<dbReference type="PATRIC" id="fig|1341156.4.peg.677"/>
<proteinExistence type="predicted"/>
<protein>
    <submittedName>
        <fullName evidence="3">Diguanylate cyclase</fullName>
    </submittedName>
</protein>
<evidence type="ECO:0000313" key="4">
    <source>
        <dbReference type="Proteomes" id="UP000021369"/>
    </source>
</evidence>
<keyword evidence="4" id="KW-1185">Reference proteome</keyword>
<feature type="transmembrane region" description="Helical" evidence="1">
    <location>
        <begin position="89"/>
        <end position="122"/>
    </location>
</feature>
<gene>
    <name evidence="3" type="ORF">RASY3_00695</name>
</gene>
<evidence type="ECO:0000259" key="2">
    <source>
        <dbReference type="PROSITE" id="PS50887"/>
    </source>
</evidence>
<feature type="transmembrane region" description="Helical" evidence="1">
    <location>
        <begin position="59"/>
        <end position="77"/>
    </location>
</feature>
<dbReference type="InterPro" id="IPR043128">
    <property type="entry name" value="Rev_trsase/Diguanyl_cyclase"/>
</dbReference>
<dbReference type="AlphaFoldDB" id="A0A011W0X5"/>
<dbReference type="CDD" id="cd01949">
    <property type="entry name" value="GGDEF"/>
    <property type="match status" value="1"/>
</dbReference>
<feature type="transmembrane region" description="Helical" evidence="1">
    <location>
        <begin position="25"/>
        <end position="53"/>
    </location>
</feature>
<keyword evidence="1" id="KW-0812">Transmembrane</keyword>
<feature type="domain" description="GGDEF" evidence="2">
    <location>
        <begin position="238"/>
        <end position="370"/>
    </location>
</feature>
<feature type="transmembrane region" description="Helical" evidence="1">
    <location>
        <begin position="163"/>
        <end position="186"/>
    </location>
</feature>
<evidence type="ECO:0000256" key="1">
    <source>
        <dbReference type="SAM" id="Phobius"/>
    </source>
</evidence>
<dbReference type="InterPro" id="IPR029787">
    <property type="entry name" value="Nucleotide_cyclase"/>
</dbReference>
<dbReference type="PANTHER" id="PTHR45138:SF9">
    <property type="entry name" value="DIGUANYLATE CYCLASE DGCM-RELATED"/>
    <property type="match status" value="1"/>
</dbReference>
<comment type="caution">
    <text evidence="3">The sequence shown here is derived from an EMBL/GenBank/DDBJ whole genome shotgun (WGS) entry which is preliminary data.</text>
</comment>
<dbReference type="InterPro" id="IPR000160">
    <property type="entry name" value="GGDEF_dom"/>
</dbReference>
<dbReference type="OrthoDB" id="9807794at2"/>
<dbReference type="PANTHER" id="PTHR45138">
    <property type="entry name" value="REGULATORY COMPONENTS OF SENSORY TRANSDUCTION SYSTEM"/>
    <property type="match status" value="1"/>
</dbReference>